<dbReference type="EMBL" id="PFHR01000136">
    <property type="protein sequence ID" value="PIW96889.1"/>
    <property type="molecule type" value="Genomic_DNA"/>
</dbReference>
<organism evidence="2 3">
    <name type="scientific">Candidatus Kaiserbacteria bacterium CG_4_8_14_3_um_filter_38_9</name>
    <dbReference type="NCBI Taxonomy" id="1974599"/>
    <lineage>
        <taxon>Bacteria</taxon>
        <taxon>Candidatus Kaiseribacteriota</taxon>
    </lineage>
</organism>
<dbReference type="Proteomes" id="UP000230837">
    <property type="component" value="Unassembled WGS sequence"/>
</dbReference>
<protein>
    <recommendedName>
        <fullName evidence="1">DUF5680 domain-containing protein</fullName>
    </recommendedName>
</protein>
<evidence type="ECO:0000313" key="2">
    <source>
        <dbReference type="EMBL" id="PIW96889.1"/>
    </source>
</evidence>
<comment type="caution">
    <text evidence="2">The sequence shown here is derived from an EMBL/GenBank/DDBJ whole genome shotgun (WGS) entry which is preliminary data.</text>
</comment>
<reference evidence="3" key="1">
    <citation type="submission" date="2017-09" db="EMBL/GenBank/DDBJ databases">
        <title>Depth-based differentiation of microbial function through sediment-hosted aquifers and enrichment of novel symbionts in the deep terrestrial subsurface.</title>
        <authorList>
            <person name="Probst A.J."/>
            <person name="Ladd B."/>
            <person name="Jarett J.K."/>
            <person name="Geller-Mcgrath D.E."/>
            <person name="Sieber C.M.K."/>
            <person name="Emerson J.B."/>
            <person name="Anantharaman K."/>
            <person name="Thomas B.C."/>
            <person name="Malmstrom R."/>
            <person name="Stieglmeier M."/>
            <person name="Klingl A."/>
            <person name="Woyke T."/>
            <person name="Ryan C.M."/>
            <person name="Banfield J.F."/>
        </authorList>
    </citation>
    <scope>NUCLEOTIDE SEQUENCE [LARGE SCALE GENOMIC DNA]</scope>
</reference>
<sequence length="165" mass="18864">MSINNLKEIQGFFFEMMLAGYASGKEPESFFRFSGHQGAKRISYQNTGGWNGTDEWEPTDSGDGSKGTTTIYKDGYPVWEMHYWGEYPKKCIPFLKLAIANNYKKQIWLGGRGPYEFADKDWLYHNSPAGKHSFLNFHGHEFIVNKSLGKKVGWHSYIGGSLFII</sequence>
<feature type="domain" description="DUF5680" evidence="1">
    <location>
        <begin position="67"/>
        <end position="161"/>
    </location>
</feature>
<accession>A0A2M7INH5</accession>
<evidence type="ECO:0000259" key="1">
    <source>
        <dbReference type="Pfam" id="PF18931"/>
    </source>
</evidence>
<proteinExistence type="predicted"/>
<gene>
    <name evidence="2" type="ORF">COZ82_02550</name>
</gene>
<dbReference type="AlphaFoldDB" id="A0A2M7INH5"/>
<name>A0A2M7INH5_9BACT</name>
<evidence type="ECO:0000313" key="3">
    <source>
        <dbReference type="Proteomes" id="UP000230837"/>
    </source>
</evidence>
<dbReference type="Pfam" id="PF18931">
    <property type="entry name" value="DUF5680"/>
    <property type="match status" value="1"/>
</dbReference>
<dbReference type="InterPro" id="IPR043735">
    <property type="entry name" value="DUF5680"/>
</dbReference>